<dbReference type="PANTHER" id="PTHR42760">
    <property type="entry name" value="SHORT-CHAIN DEHYDROGENASES/REDUCTASES FAMILY MEMBER"/>
    <property type="match status" value="1"/>
</dbReference>
<keyword evidence="2" id="KW-0521">NADP</keyword>
<dbReference type="Proteomes" id="UP000076837">
    <property type="component" value="Unassembled WGS sequence"/>
</dbReference>
<dbReference type="AlphaFoldDB" id="A0A162WBD6"/>
<evidence type="ECO:0000256" key="1">
    <source>
        <dbReference type="ARBA" id="ARBA00006484"/>
    </source>
</evidence>
<dbReference type="EMBL" id="JYNV01000317">
    <property type="protein sequence ID" value="KZM18929.1"/>
    <property type="molecule type" value="Genomic_DNA"/>
</dbReference>
<dbReference type="GO" id="GO:0016616">
    <property type="term" value="F:oxidoreductase activity, acting on the CH-OH group of donors, NAD or NADP as acceptor"/>
    <property type="evidence" value="ECO:0007669"/>
    <property type="project" value="TreeGrafter"/>
</dbReference>
<dbReference type="NCBIfam" id="NF005559">
    <property type="entry name" value="PRK07231.1"/>
    <property type="match status" value="1"/>
</dbReference>
<evidence type="ECO:0000313" key="4">
    <source>
        <dbReference type="Proteomes" id="UP000076837"/>
    </source>
</evidence>
<comment type="similarity">
    <text evidence="1">Belongs to the short-chain dehydrogenases/reductases (SDR) family.</text>
</comment>
<dbReference type="InterPro" id="IPR002347">
    <property type="entry name" value="SDR_fam"/>
</dbReference>
<dbReference type="PRINTS" id="PR00080">
    <property type="entry name" value="SDRFAMILY"/>
</dbReference>
<dbReference type="CDD" id="cd05233">
    <property type="entry name" value="SDR_c"/>
    <property type="match status" value="1"/>
</dbReference>
<dbReference type="InterPro" id="IPR020904">
    <property type="entry name" value="Sc_DH/Rdtase_CS"/>
</dbReference>
<proteinExistence type="inferred from homology"/>
<evidence type="ECO:0000256" key="2">
    <source>
        <dbReference type="ARBA" id="ARBA00022857"/>
    </source>
</evidence>
<accession>A0A162WBD6</accession>
<dbReference type="PRINTS" id="PR00081">
    <property type="entry name" value="GDHRDH"/>
</dbReference>
<evidence type="ECO:0000313" key="3">
    <source>
        <dbReference type="EMBL" id="KZM18929.1"/>
    </source>
</evidence>
<protein>
    <submittedName>
        <fullName evidence="3">Oxidoreductase</fullName>
    </submittedName>
</protein>
<sequence length="267" mass="28406">MSGQRLQDRVAIVTGSSQGIGREICNQFFLEGALLVCADLRPLGQGEDVATHEWILQKGGKATFVEVDVSKAESWKTLIAKTVEMYGKLDIVVNNAGICSEARNPQPIDQVDEHAFDAHMRINARGVFLGSKYSVQQFLRQEPRANGMRGWIVNFASMVSNVGMQGLTGYTASKGAVSAMTRTIALDVAKKGIVANSIAPGFSQTAMLDDALGGALSEAAEGVKAAIPRSIFGHPLDHARAAVYLASDDAQWVTGITLNVDGGLTAQ</sequence>
<dbReference type="OrthoDB" id="417891at2759"/>
<dbReference type="Pfam" id="PF13561">
    <property type="entry name" value="adh_short_C2"/>
    <property type="match status" value="1"/>
</dbReference>
<dbReference type="STRING" id="5454.A0A162WBD6"/>
<dbReference type="PROSITE" id="PS00061">
    <property type="entry name" value="ADH_SHORT"/>
    <property type="match status" value="1"/>
</dbReference>
<gene>
    <name evidence="3" type="ORF">ST47_g9935</name>
</gene>
<comment type="caution">
    <text evidence="3">The sequence shown here is derived from an EMBL/GenBank/DDBJ whole genome shotgun (WGS) entry which is preliminary data.</text>
</comment>
<name>A0A162WBD6_DIDRA</name>
<dbReference type="Gene3D" id="3.40.50.720">
    <property type="entry name" value="NAD(P)-binding Rossmann-like Domain"/>
    <property type="match status" value="1"/>
</dbReference>
<reference evidence="3 4" key="1">
    <citation type="journal article" date="2016" name="Sci. Rep.">
        <title>Draft genome sequencing and secretome analysis of fungal phytopathogen Ascochyta rabiei provides insight into the necrotrophic effector repertoire.</title>
        <authorList>
            <person name="Verma S."/>
            <person name="Gazara R.K."/>
            <person name="Nizam S."/>
            <person name="Parween S."/>
            <person name="Chattopadhyay D."/>
            <person name="Verma P.K."/>
        </authorList>
    </citation>
    <scope>NUCLEOTIDE SEQUENCE [LARGE SCALE GENOMIC DNA]</scope>
    <source>
        <strain evidence="3 4">ArDII</strain>
    </source>
</reference>
<dbReference type="SUPFAM" id="SSF51735">
    <property type="entry name" value="NAD(P)-binding Rossmann-fold domains"/>
    <property type="match status" value="1"/>
</dbReference>
<keyword evidence="4" id="KW-1185">Reference proteome</keyword>
<dbReference type="InterPro" id="IPR036291">
    <property type="entry name" value="NAD(P)-bd_dom_sf"/>
</dbReference>
<dbReference type="PANTHER" id="PTHR42760:SF124">
    <property type="entry name" value="SHORT-CHAIN DEHYDROGENASE_REDUCTASE"/>
    <property type="match status" value="1"/>
</dbReference>
<organism evidence="3 4">
    <name type="scientific">Didymella rabiei</name>
    <name type="common">Chickpea ascochyta blight fungus</name>
    <name type="synonym">Mycosphaerella rabiei</name>
    <dbReference type="NCBI Taxonomy" id="5454"/>
    <lineage>
        <taxon>Eukaryota</taxon>
        <taxon>Fungi</taxon>
        <taxon>Dikarya</taxon>
        <taxon>Ascomycota</taxon>
        <taxon>Pezizomycotina</taxon>
        <taxon>Dothideomycetes</taxon>
        <taxon>Pleosporomycetidae</taxon>
        <taxon>Pleosporales</taxon>
        <taxon>Pleosporineae</taxon>
        <taxon>Didymellaceae</taxon>
        <taxon>Ascochyta</taxon>
    </lineage>
</organism>
<dbReference type="FunFam" id="3.40.50.720:FF:000084">
    <property type="entry name" value="Short-chain dehydrogenase reductase"/>
    <property type="match status" value="1"/>
</dbReference>